<name>A0A498J546_MALDO</name>
<comment type="caution">
    <text evidence="3">The sequence shown here is derived from an EMBL/GenBank/DDBJ whole genome shotgun (WGS) entry which is preliminary data.</text>
</comment>
<keyword evidence="4" id="KW-1185">Reference proteome</keyword>
<accession>A0A498J546</accession>
<evidence type="ECO:0000313" key="4">
    <source>
        <dbReference type="Proteomes" id="UP000290289"/>
    </source>
</evidence>
<sequence length="111" mass="12913">MEEDQDSEDDSDSEDDPDSEDDQDSEDDLSQSEEFWFFFLVVCNFSLNKVLILVRHLIDPTAHLCNRVYSGEEWVRVAFVGRFSSETLFRFCEFLLAFVFGSVHAVKEKTL</sequence>
<dbReference type="AlphaFoldDB" id="A0A498J546"/>
<protein>
    <submittedName>
        <fullName evidence="3">Uncharacterized protein</fullName>
    </submittedName>
</protein>
<evidence type="ECO:0000256" key="1">
    <source>
        <dbReference type="SAM" id="MobiDB-lite"/>
    </source>
</evidence>
<dbReference type="Proteomes" id="UP000290289">
    <property type="component" value="Chromosome 9"/>
</dbReference>
<keyword evidence="2" id="KW-0812">Transmembrane</keyword>
<keyword evidence="2" id="KW-1133">Transmembrane helix</keyword>
<keyword evidence="2" id="KW-0472">Membrane</keyword>
<proteinExistence type="predicted"/>
<dbReference type="EMBL" id="RDQH01000335">
    <property type="protein sequence ID" value="RXH89767.1"/>
    <property type="molecule type" value="Genomic_DNA"/>
</dbReference>
<evidence type="ECO:0000256" key="2">
    <source>
        <dbReference type="SAM" id="Phobius"/>
    </source>
</evidence>
<feature type="transmembrane region" description="Helical" evidence="2">
    <location>
        <begin position="35"/>
        <end position="54"/>
    </location>
</feature>
<reference evidence="3 4" key="1">
    <citation type="submission" date="2018-10" db="EMBL/GenBank/DDBJ databases">
        <title>A high-quality apple genome assembly.</title>
        <authorList>
            <person name="Hu J."/>
        </authorList>
    </citation>
    <scope>NUCLEOTIDE SEQUENCE [LARGE SCALE GENOMIC DNA]</scope>
    <source>
        <strain evidence="4">cv. HFTH1</strain>
        <tissue evidence="3">Young leaf</tissue>
    </source>
</reference>
<feature type="region of interest" description="Disordered" evidence="1">
    <location>
        <begin position="1"/>
        <end position="29"/>
    </location>
</feature>
<organism evidence="3 4">
    <name type="scientific">Malus domestica</name>
    <name type="common">Apple</name>
    <name type="synonym">Pyrus malus</name>
    <dbReference type="NCBI Taxonomy" id="3750"/>
    <lineage>
        <taxon>Eukaryota</taxon>
        <taxon>Viridiplantae</taxon>
        <taxon>Streptophyta</taxon>
        <taxon>Embryophyta</taxon>
        <taxon>Tracheophyta</taxon>
        <taxon>Spermatophyta</taxon>
        <taxon>Magnoliopsida</taxon>
        <taxon>eudicotyledons</taxon>
        <taxon>Gunneridae</taxon>
        <taxon>Pentapetalae</taxon>
        <taxon>rosids</taxon>
        <taxon>fabids</taxon>
        <taxon>Rosales</taxon>
        <taxon>Rosaceae</taxon>
        <taxon>Amygdaloideae</taxon>
        <taxon>Maleae</taxon>
        <taxon>Malus</taxon>
    </lineage>
</organism>
<evidence type="ECO:0000313" key="3">
    <source>
        <dbReference type="EMBL" id="RXH89767.1"/>
    </source>
</evidence>
<gene>
    <name evidence="3" type="ORF">DVH24_032124</name>
</gene>